<evidence type="ECO:0000256" key="2">
    <source>
        <dbReference type="ARBA" id="ARBA00023125"/>
    </source>
</evidence>
<dbReference type="Gene3D" id="3.40.50.2300">
    <property type="match status" value="1"/>
</dbReference>
<evidence type="ECO:0000313" key="8">
    <source>
        <dbReference type="EMBL" id="MCS0659344.1"/>
    </source>
</evidence>
<keyword evidence="1" id="KW-0805">Transcription regulation</keyword>
<evidence type="ECO:0000259" key="6">
    <source>
        <dbReference type="PROSITE" id="PS50110"/>
    </source>
</evidence>
<accession>A0ABT2CZP2</accession>
<evidence type="ECO:0000256" key="4">
    <source>
        <dbReference type="PROSITE-ProRule" id="PRU00169"/>
    </source>
</evidence>
<dbReference type="InterPro" id="IPR036388">
    <property type="entry name" value="WH-like_DNA-bd_sf"/>
</dbReference>
<dbReference type="CDD" id="cd00383">
    <property type="entry name" value="trans_reg_C"/>
    <property type="match status" value="1"/>
</dbReference>
<dbReference type="PROSITE" id="PS51755">
    <property type="entry name" value="OMPR_PHOB"/>
    <property type="match status" value="1"/>
</dbReference>
<dbReference type="InterPro" id="IPR039420">
    <property type="entry name" value="WalR-like"/>
</dbReference>
<dbReference type="Proteomes" id="UP001204621">
    <property type="component" value="Unassembled WGS sequence"/>
</dbReference>
<evidence type="ECO:0000313" key="9">
    <source>
        <dbReference type="Proteomes" id="UP001204621"/>
    </source>
</evidence>
<reference evidence="8 9" key="1">
    <citation type="submission" date="2022-08" db="EMBL/GenBank/DDBJ databases">
        <title>Reclassification of Massilia species as members of the genera Telluria, Duganella, Pseudoduganella, Mokoshia gen. nov. and Zemynaea gen. nov. using orthogonal and non-orthogonal genome-based approaches.</title>
        <authorList>
            <person name="Bowman J.P."/>
        </authorList>
    </citation>
    <scope>NUCLEOTIDE SEQUENCE [LARGE SCALE GENOMIC DNA]</scope>
    <source>
        <strain evidence="8 9">JCM 31606</strain>
    </source>
</reference>
<dbReference type="Gene3D" id="6.10.250.690">
    <property type="match status" value="1"/>
</dbReference>
<dbReference type="CDD" id="cd17624">
    <property type="entry name" value="REC_OmpR_PmrA-like"/>
    <property type="match status" value="1"/>
</dbReference>
<dbReference type="InterPro" id="IPR001867">
    <property type="entry name" value="OmpR/PhoB-type_DNA-bd"/>
</dbReference>
<dbReference type="Gene3D" id="1.10.10.10">
    <property type="entry name" value="Winged helix-like DNA-binding domain superfamily/Winged helix DNA-binding domain"/>
    <property type="match status" value="1"/>
</dbReference>
<evidence type="ECO:0000256" key="5">
    <source>
        <dbReference type="PROSITE-ProRule" id="PRU01091"/>
    </source>
</evidence>
<dbReference type="SMART" id="SM00862">
    <property type="entry name" value="Trans_reg_C"/>
    <property type="match status" value="1"/>
</dbReference>
<keyword evidence="2 5" id="KW-0238">DNA-binding</keyword>
<name>A0ABT2CZP2_9BURK</name>
<dbReference type="EMBL" id="JANUGU010000004">
    <property type="protein sequence ID" value="MCS0659344.1"/>
    <property type="molecule type" value="Genomic_DNA"/>
</dbReference>
<dbReference type="RefSeq" id="WP_258812525.1">
    <property type="nucleotide sequence ID" value="NZ_JANUGU010000004.1"/>
</dbReference>
<keyword evidence="3" id="KW-0804">Transcription</keyword>
<feature type="DNA-binding region" description="OmpR/PhoB-type" evidence="5">
    <location>
        <begin position="124"/>
        <end position="218"/>
    </location>
</feature>
<evidence type="ECO:0000256" key="1">
    <source>
        <dbReference type="ARBA" id="ARBA00023015"/>
    </source>
</evidence>
<sequence length="218" mass="24450">MRLLLIEDDPMIGDSIAESLRSERYAVDWVRDGHSALLALEDDVYDLVLLDLGLPKRGGLEVLQRYRNEGGGARVLIITARDSTAERVEGLDSGADDYLVKPFELDELFARVRALLRRQSGRAQPDIVHRGVRLKMATHEAFLGNDPLPLSVREFALLAALLDPPGQVMSKSKLEQKLYGWNEEVESNTVDVYVHRLRKKLGADFIRNVRGVGYLVDA</sequence>
<dbReference type="InterPro" id="IPR001789">
    <property type="entry name" value="Sig_transdc_resp-reg_receiver"/>
</dbReference>
<feature type="modified residue" description="4-aspartylphosphate" evidence="4">
    <location>
        <position position="51"/>
    </location>
</feature>
<gene>
    <name evidence="8" type="ORF">NX778_14835</name>
</gene>
<feature type="domain" description="Response regulatory" evidence="6">
    <location>
        <begin position="2"/>
        <end position="116"/>
    </location>
</feature>
<dbReference type="Pfam" id="PF00072">
    <property type="entry name" value="Response_reg"/>
    <property type="match status" value="1"/>
</dbReference>
<keyword evidence="9" id="KW-1185">Reference proteome</keyword>
<dbReference type="Pfam" id="PF00486">
    <property type="entry name" value="Trans_reg_C"/>
    <property type="match status" value="1"/>
</dbReference>
<feature type="domain" description="OmpR/PhoB-type" evidence="7">
    <location>
        <begin position="124"/>
        <end position="218"/>
    </location>
</feature>
<proteinExistence type="predicted"/>
<dbReference type="PANTHER" id="PTHR48111">
    <property type="entry name" value="REGULATOR OF RPOS"/>
    <property type="match status" value="1"/>
</dbReference>
<evidence type="ECO:0000256" key="3">
    <source>
        <dbReference type="ARBA" id="ARBA00023163"/>
    </source>
</evidence>
<evidence type="ECO:0000259" key="7">
    <source>
        <dbReference type="PROSITE" id="PS51755"/>
    </source>
</evidence>
<dbReference type="SUPFAM" id="SSF52172">
    <property type="entry name" value="CheY-like"/>
    <property type="match status" value="1"/>
</dbReference>
<protein>
    <submittedName>
        <fullName evidence="8">Response regulator</fullName>
    </submittedName>
</protein>
<keyword evidence="4" id="KW-0597">Phosphoprotein</keyword>
<organism evidence="8 9">
    <name type="scientific">Massilia terrae</name>
    <dbReference type="NCBI Taxonomy" id="1811224"/>
    <lineage>
        <taxon>Bacteria</taxon>
        <taxon>Pseudomonadati</taxon>
        <taxon>Pseudomonadota</taxon>
        <taxon>Betaproteobacteria</taxon>
        <taxon>Burkholderiales</taxon>
        <taxon>Oxalobacteraceae</taxon>
        <taxon>Telluria group</taxon>
        <taxon>Massilia</taxon>
    </lineage>
</organism>
<dbReference type="PANTHER" id="PTHR48111:SF67">
    <property type="entry name" value="TRANSCRIPTIONAL REGULATORY PROTEIN TCTD"/>
    <property type="match status" value="1"/>
</dbReference>
<dbReference type="InterPro" id="IPR011006">
    <property type="entry name" value="CheY-like_superfamily"/>
</dbReference>
<comment type="caution">
    <text evidence="8">The sequence shown here is derived from an EMBL/GenBank/DDBJ whole genome shotgun (WGS) entry which is preliminary data.</text>
</comment>
<dbReference type="PROSITE" id="PS50110">
    <property type="entry name" value="RESPONSE_REGULATORY"/>
    <property type="match status" value="1"/>
</dbReference>
<dbReference type="SMART" id="SM00448">
    <property type="entry name" value="REC"/>
    <property type="match status" value="1"/>
</dbReference>